<proteinExistence type="predicted"/>
<evidence type="ECO:0000259" key="9">
    <source>
        <dbReference type="PROSITE" id="PS51635"/>
    </source>
</evidence>
<keyword evidence="5 7" id="KW-0442">Lipid degradation</keyword>
<evidence type="ECO:0000256" key="4">
    <source>
        <dbReference type="ARBA" id="ARBA00022833"/>
    </source>
</evidence>
<evidence type="ECO:0000256" key="3">
    <source>
        <dbReference type="ARBA" id="ARBA00022801"/>
    </source>
</evidence>
<dbReference type="PANTHER" id="PTHR24185:SF1">
    <property type="entry name" value="CALCIUM-INDEPENDENT PHOSPHOLIPASE A2-GAMMA"/>
    <property type="match status" value="1"/>
</dbReference>
<feature type="region of interest" description="Disordered" evidence="8">
    <location>
        <begin position="1411"/>
        <end position="1430"/>
    </location>
</feature>
<dbReference type="OrthoDB" id="194358at2759"/>
<feature type="region of interest" description="Disordered" evidence="8">
    <location>
        <begin position="1251"/>
        <end position="1291"/>
    </location>
</feature>
<feature type="short sequence motif" description="GXSXG" evidence="7">
    <location>
        <begin position="741"/>
        <end position="745"/>
    </location>
</feature>
<keyword evidence="3 7" id="KW-0378">Hydrolase</keyword>
<accession>A0A8H7A6N8</accession>
<keyword evidence="4" id="KW-0862">Zinc</keyword>
<dbReference type="Gene3D" id="3.40.1090.10">
    <property type="entry name" value="Cytosolic phospholipase A2 catalytic domain"/>
    <property type="match status" value="1"/>
</dbReference>
<dbReference type="Proteomes" id="UP000606974">
    <property type="component" value="Unassembled WGS sequence"/>
</dbReference>
<evidence type="ECO:0000256" key="5">
    <source>
        <dbReference type="ARBA" id="ARBA00022963"/>
    </source>
</evidence>
<feature type="region of interest" description="Disordered" evidence="8">
    <location>
        <begin position="1307"/>
        <end position="1374"/>
    </location>
</feature>
<sequence>MTLAIADPCEGSNCPAQADTPRWLCASCDCTYCDLCWELQAPHRQGKLGQNGLPHEKTSKDVFVRLQSIFEPPEKKSELLRLHLEDEETLWFGVEKDDNGKFIFTDNGRYTSLMTMTKQPTATERYPLLVSFVGQTGAGKSTLIKMLVSLKESNWHQPIDDLFKTPITGSVKDDRSPTSGDVHLYIDPQSAFSDLPMLYADCEGLEGGEVPPRAKTIKNLLNKKPEKPVDGTTRELQVPVDKGQIGVREYAVRNVYPRLLYTFSDVIVFVLKNTRVFESVTLKLLLEWASSSMESSVNQPALPQAIIVLNDSDASMDKEEWDGKTATKRLMDHIKHAIHYEPIKKYADSWAKRGKIIRTSEELIRCYYADVRVVRIPGKGRNMLIKSQIDQLHLELSWACQASFKAKWEARQYCTTEELNRYLQAAFDHFTSKPEQPFNFVDVALKADPIPQSFAEHIMSLASSASNGDEFGYAINGFEMFRKLSHVVASCIMLDCIRYKRPGKPEDLFDQHYALSCFSAIDNYNNKYLRCSFKSKKGKQCINSRLYHEKGHQSESGRIVASGPFMSPVFVEDFHTEWLDMIRNHLVDIEASVREIPTEANMTANNREKVAYELHRQSLMNFFGNDPERIEGYYSCYGCLMEVPQHPLPCGHMLCTSCVQMLGHVTDKNTVTVDFCPFESRVSSNLTPCSIRFKPDFAGIRILSLDGGGMRGIVELESLRAIERVLGKGLPIQAFFDLIVGTSTGGIIALGLGVKQWTVDQCITRFIQLCGKAFTPRELDSVKFLRQVSLLAFRSRYKTKPLRDSLKATFGEDLLYGHVPEDTVVRDNKVCVTTTSGTADCAIAVGNYVRQNEDDHWYKFLRGDNMQVWEAASATSAAPKYFTKFVLEGSPAIEYLDGALYFNNPVRIAFNERRFLWPDVADAPPDIVLSLGTGKDGRVVDSAIKNERLVRTNEKSRTLCLPDGKMAKLRKLGRPGDRKRGVVRNWIEGLSNFLDSILDAEREFRLFEADQSHFGSSDRYIRLNPDLQGQPPPLDEAAQMLPLQEKVQKIFKTPAYELIMERIAYRLVASSFYFAKSPSIEHDKVTRSYECKGRISCRFEGSANDMKASLRHLGEFFRRQSTTTFRPYFTVKGKETDMDVQTIEIDRQTSEDMIADANFHIAENLKISIPDKLSSITIFLCLLPSRASEPELYPISGFPRTLVTEDASTASRLQKRAELIKSKINKSELLVGDSLFDFLDTNSVNVEQAAEPTTALGNNGKTNADAPNGVGSPDIDNASLECVTSPSSSKTSISDYMAFTSAEKAKANVRRIRSRHTSSQQSDPAGTSGAKSPDPDDPKHRVTMSNIVHQSASIADFRSSGSRKQGGYTRSKDIGDDDEALINALQPPPNSPGVEVIDALKLMREQEDALVMSDGSEKGSVNSTKEIRETWKATVVDGDESDSDGPPSIAEV</sequence>
<comment type="caution">
    <text evidence="10">The sequence shown here is derived from an EMBL/GenBank/DDBJ whole genome shotgun (WGS) entry which is preliminary data.</text>
</comment>
<dbReference type="SUPFAM" id="SSF52540">
    <property type="entry name" value="P-loop containing nucleoside triphosphate hydrolases"/>
    <property type="match status" value="1"/>
</dbReference>
<evidence type="ECO:0000256" key="1">
    <source>
        <dbReference type="ARBA" id="ARBA00022723"/>
    </source>
</evidence>
<dbReference type="PANTHER" id="PTHR24185">
    <property type="entry name" value="CALCIUM-INDEPENDENT PHOSPHOLIPASE A2-GAMMA"/>
    <property type="match status" value="1"/>
</dbReference>
<keyword evidence="1" id="KW-0479">Metal-binding</keyword>
<reference evidence="10" key="1">
    <citation type="submission" date="2020-02" db="EMBL/GenBank/DDBJ databases">
        <authorList>
            <person name="Palmer J.M."/>
        </authorList>
    </citation>
    <scope>NUCLEOTIDE SEQUENCE</scope>
    <source>
        <strain evidence="10">EPUS1.4</strain>
        <tissue evidence="10">Thallus</tissue>
    </source>
</reference>
<feature type="compositionally biased region" description="Polar residues" evidence="8">
    <location>
        <begin position="1343"/>
        <end position="1363"/>
    </location>
</feature>
<dbReference type="InterPro" id="IPR027417">
    <property type="entry name" value="P-loop_NTPase"/>
</dbReference>
<dbReference type="InterPro" id="IPR017907">
    <property type="entry name" value="Znf_RING_CS"/>
</dbReference>
<gene>
    <name evidence="10" type="ORF">GJ744_006003</name>
</gene>
<dbReference type="GO" id="GO:0016020">
    <property type="term" value="C:membrane"/>
    <property type="evidence" value="ECO:0007669"/>
    <property type="project" value="TreeGrafter"/>
</dbReference>
<dbReference type="Pfam" id="PF01734">
    <property type="entry name" value="Patatin"/>
    <property type="match status" value="1"/>
</dbReference>
<dbReference type="GO" id="GO:0046486">
    <property type="term" value="P:glycerolipid metabolic process"/>
    <property type="evidence" value="ECO:0007669"/>
    <property type="project" value="UniProtKB-ARBA"/>
</dbReference>
<evidence type="ECO:0000256" key="8">
    <source>
        <dbReference type="SAM" id="MobiDB-lite"/>
    </source>
</evidence>
<feature type="short sequence motif" description="GXGXXG" evidence="7">
    <location>
        <begin position="707"/>
        <end position="712"/>
    </location>
</feature>
<organism evidence="10 11">
    <name type="scientific">Endocarpon pusillum</name>
    <dbReference type="NCBI Taxonomy" id="364733"/>
    <lineage>
        <taxon>Eukaryota</taxon>
        <taxon>Fungi</taxon>
        <taxon>Dikarya</taxon>
        <taxon>Ascomycota</taxon>
        <taxon>Pezizomycotina</taxon>
        <taxon>Eurotiomycetes</taxon>
        <taxon>Chaetothyriomycetidae</taxon>
        <taxon>Verrucariales</taxon>
        <taxon>Verrucariaceae</taxon>
        <taxon>Endocarpon</taxon>
    </lineage>
</organism>
<dbReference type="GO" id="GO:0008270">
    <property type="term" value="F:zinc ion binding"/>
    <property type="evidence" value="ECO:0007669"/>
    <property type="project" value="UniProtKB-KW"/>
</dbReference>
<feature type="compositionally biased region" description="Basic residues" evidence="8">
    <location>
        <begin position="1307"/>
        <end position="1316"/>
    </location>
</feature>
<dbReference type="GO" id="GO:0047499">
    <property type="term" value="F:calcium-independent phospholipase A2 activity"/>
    <property type="evidence" value="ECO:0007669"/>
    <property type="project" value="TreeGrafter"/>
</dbReference>
<evidence type="ECO:0000313" key="11">
    <source>
        <dbReference type="Proteomes" id="UP000606974"/>
    </source>
</evidence>
<keyword evidence="11" id="KW-1185">Reference proteome</keyword>
<keyword evidence="2" id="KW-0863">Zinc-finger</keyword>
<dbReference type="PROSITE" id="PS00518">
    <property type="entry name" value="ZF_RING_1"/>
    <property type="match status" value="1"/>
</dbReference>
<name>A0A8H7A6N8_9EURO</name>
<evidence type="ECO:0000313" key="10">
    <source>
        <dbReference type="EMBL" id="KAF7502349.1"/>
    </source>
</evidence>
<dbReference type="Gene3D" id="3.40.50.300">
    <property type="entry name" value="P-loop containing nucleotide triphosphate hydrolases"/>
    <property type="match status" value="1"/>
</dbReference>
<evidence type="ECO:0000256" key="6">
    <source>
        <dbReference type="ARBA" id="ARBA00023098"/>
    </source>
</evidence>
<evidence type="ECO:0000256" key="7">
    <source>
        <dbReference type="PROSITE-ProRule" id="PRU01161"/>
    </source>
</evidence>
<evidence type="ECO:0000256" key="2">
    <source>
        <dbReference type="ARBA" id="ARBA00022771"/>
    </source>
</evidence>
<feature type="domain" description="PNPLA" evidence="9">
    <location>
        <begin position="703"/>
        <end position="910"/>
    </location>
</feature>
<dbReference type="PROSITE" id="PS51635">
    <property type="entry name" value="PNPLA"/>
    <property type="match status" value="1"/>
</dbReference>
<feature type="active site" description="Proton acceptor" evidence="7">
    <location>
        <position position="897"/>
    </location>
</feature>
<protein>
    <recommendedName>
        <fullName evidence="9">PNPLA domain-containing protein</fullName>
    </recommendedName>
</protein>
<dbReference type="GO" id="GO:0019369">
    <property type="term" value="P:arachidonate metabolic process"/>
    <property type="evidence" value="ECO:0007669"/>
    <property type="project" value="TreeGrafter"/>
</dbReference>
<dbReference type="InterPro" id="IPR016035">
    <property type="entry name" value="Acyl_Trfase/lysoPLipase"/>
</dbReference>
<dbReference type="CDD" id="cd07199">
    <property type="entry name" value="Pat17_PNPLA8_PNPLA9_like"/>
    <property type="match status" value="1"/>
</dbReference>
<dbReference type="SUPFAM" id="SSF52151">
    <property type="entry name" value="FabD/lysophospholipase-like"/>
    <property type="match status" value="1"/>
</dbReference>
<dbReference type="EMBL" id="JAACFV010000265">
    <property type="protein sequence ID" value="KAF7502349.1"/>
    <property type="molecule type" value="Genomic_DNA"/>
</dbReference>
<feature type="active site" description="Nucleophile" evidence="7">
    <location>
        <position position="743"/>
    </location>
</feature>
<feature type="short sequence motif" description="DGA/G" evidence="7">
    <location>
        <begin position="897"/>
        <end position="899"/>
    </location>
</feature>
<keyword evidence="6 7" id="KW-0443">Lipid metabolism</keyword>
<dbReference type="GO" id="GO:0016042">
    <property type="term" value="P:lipid catabolic process"/>
    <property type="evidence" value="ECO:0007669"/>
    <property type="project" value="UniProtKB-UniRule"/>
</dbReference>
<dbReference type="InterPro" id="IPR002641">
    <property type="entry name" value="PNPLA_dom"/>
</dbReference>